<dbReference type="AlphaFoldDB" id="A0A2T7BGW4"/>
<dbReference type="SUPFAM" id="SSF51445">
    <property type="entry name" value="(Trans)glycosidases"/>
    <property type="match status" value="1"/>
</dbReference>
<organism evidence="9 10">
    <name type="scientific">Chitinophaga parva</name>
    <dbReference type="NCBI Taxonomy" id="2169414"/>
    <lineage>
        <taxon>Bacteria</taxon>
        <taxon>Pseudomonadati</taxon>
        <taxon>Bacteroidota</taxon>
        <taxon>Chitinophagia</taxon>
        <taxon>Chitinophagales</taxon>
        <taxon>Chitinophagaceae</taxon>
        <taxon>Chitinophaga</taxon>
    </lineage>
</organism>
<dbReference type="SUPFAM" id="SSF49373">
    <property type="entry name" value="Invasin/intimin cell-adhesion fragments"/>
    <property type="match status" value="1"/>
</dbReference>
<dbReference type="Proteomes" id="UP000244450">
    <property type="component" value="Unassembled WGS sequence"/>
</dbReference>
<evidence type="ECO:0000259" key="7">
    <source>
        <dbReference type="Pfam" id="PF16355"/>
    </source>
</evidence>
<dbReference type="Pfam" id="PF16355">
    <property type="entry name" value="DUF4982"/>
    <property type="match status" value="1"/>
</dbReference>
<dbReference type="EMBL" id="QCYK01000002">
    <property type="protein sequence ID" value="PUZ25514.1"/>
    <property type="molecule type" value="Genomic_DNA"/>
</dbReference>
<dbReference type="InterPro" id="IPR017853">
    <property type="entry name" value="GH"/>
</dbReference>
<dbReference type="Pfam" id="PF00703">
    <property type="entry name" value="Glyco_hydro_2"/>
    <property type="match status" value="1"/>
</dbReference>
<dbReference type="Pfam" id="PF02836">
    <property type="entry name" value="Glyco_hydro_2_C"/>
    <property type="match status" value="1"/>
</dbReference>
<evidence type="ECO:0000313" key="10">
    <source>
        <dbReference type="Proteomes" id="UP000244450"/>
    </source>
</evidence>
<dbReference type="InterPro" id="IPR051913">
    <property type="entry name" value="GH2_Domain-Containing"/>
</dbReference>
<evidence type="ECO:0000256" key="1">
    <source>
        <dbReference type="ARBA" id="ARBA00007401"/>
    </source>
</evidence>
<evidence type="ECO:0000259" key="5">
    <source>
        <dbReference type="Pfam" id="PF02836"/>
    </source>
</evidence>
<feature type="domain" description="Glycoside hydrolase family 2 catalytic" evidence="5">
    <location>
        <begin position="404"/>
        <end position="524"/>
    </location>
</feature>
<keyword evidence="10" id="KW-1185">Reference proteome</keyword>
<dbReference type="InterPro" id="IPR006102">
    <property type="entry name" value="Ig-like_GH2"/>
</dbReference>
<dbReference type="InterPro" id="IPR032311">
    <property type="entry name" value="DUF4982"/>
</dbReference>
<gene>
    <name evidence="9" type="ORF">DCC81_14615</name>
</gene>
<dbReference type="Gene3D" id="3.20.20.80">
    <property type="entry name" value="Glycosidases"/>
    <property type="match status" value="1"/>
</dbReference>
<dbReference type="PANTHER" id="PTHR42732:SF1">
    <property type="entry name" value="BETA-MANNOSIDASE"/>
    <property type="match status" value="1"/>
</dbReference>
<keyword evidence="3" id="KW-0326">Glycosidase</keyword>
<evidence type="ECO:0000259" key="8">
    <source>
        <dbReference type="Pfam" id="PF18565"/>
    </source>
</evidence>
<dbReference type="InterPro" id="IPR036156">
    <property type="entry name" value="Beta-gal/glucu_dom_sf"/>
</dbReference>
<feature type="domain" description="DUF4982" evidence="7">
    <location>
        <begin position="701"/>
        <end position="781"/>
    </location>
</feature>
<dbReference type="Pfam" id="PF02837">
    <property type="entry name" value="Glyco_hydro_2_N"/>
    <property type="match status" value="1"/>
</dbReference>
<dbReference type="InterPro" id="IPR006103">
    <property type="entry name" value="Glyco_hydro_2_cat"/>
</dbReference>
<dbReference type="PANTHER" id="PTHR42732">
    <property type="entry name" value="BETA-GALACTOSIDASE"/>
    <property type="match status" value="1"/>
</dbReference>
<reference evidence="9 10" key="1">
    <citation type="submission" date="2018-04" db="EMBL/GenBank/DDBJ databases">
        <title>Chitinophaga fuyangensis sp. nov., isolated from soil in a chemical factory.</title>
        <authorList>
            <person name="Chen K."/>
        </authorList>
    </citation>
    <scope>NUCLEOTIDE SEQUENCE [LARGE SCALE GENOMIC DNA]</scope>
    <source>
        <strain evidence="9 10">LY-1</strain>
    </source>
</reference>
<dbReference type="GO" id="GO:0005975">
    <property type="term" value="P:carbohydrate metabolic process"/>
    <property type="evidence" value="ECO:0007669"/>
    <property type="project" value="InterPro"/>
</dbReference>
<feature type="domain" description="Glycoside hydrolase family 2" evidence="8">
    <location>
        <begin position="805"/>
        <end position="885"/>
    </location>
</feature>
<dbReference type="InterPro" id="IPR006101">
    <property type="entry name" value="Glyco_hydro_2"/>
</dbReference>
<dbReference type="Pfam" id="PF18565">
    <property type="entry name" value="Glyco_hydro2_C5"/>
    <property type="match status" value="1"/>
</dbReference>
<comment type="caution">
    <text evidence="9">The sequence shown here is derived from an EMBL/GenBank/DDBJ whole genome shotgun (WGS) entry which is preliminary data.</text>
</comment>
<dbReference type="InterPro" id="IPR013783">
    <property type="entry name" value="Ig-like_fold"/>
</dbReference>
<evidence type="ECO:0000259" key="4">
    <source>
        <dbReference type="Pfam" id="PF00703"/>
    </source>
</evidence>
<evidence type="ECO:0000256" key="2">
    <source>
        <dbReference type="ARBA" id="ARBA00022801"/>
    </source>
</evidence>
<dbReference type="Gene3D" id="2.60.120.260">
    <property type="entry name" value="Galactose-binding domain-like"/>
    <property type="match status" value="1"/>
</dbReference>
<dbReference type="SUPFAM" id="SSF49785">
    <property type="entry name" value="Galactose-binding domain-like"/>
    <property type="match status" value="1"/>
</dbReference>
<dbReference type="Gene3D" id="2.60.40.10">
    <property type="entry name" value="Immunoglobulins"/>
    <property type="match status" value="3"/>
</dbReference>
<comment type="similarity">
    <text evidence="1">Belongs to the glycosyl hydrolase 2 family.</text>
</comment>
<feature type="domain" description="Glycoside hydrolase family 2 immunoglobulin-like beta-sandwich" evidence="4">
    <location>
        <begin position="292"/>
        <end position="396"/>
    </location>
</feature>
<sequence length="892" mass="99678">MVVIKWRKRLPLFKPPVYSRFPADTFHPSPGKSMTHVNILRHKRPERATRTFALLLPLLAMLTAAQAQTNSRQVINFNNDWELFRIDSAQQLKRAVNTRNGNSFVSQFNQETVTSKRLPADSIRAQETREALYGFSVEYPAIAQAGWEPISLPHPARYEQELNPNVNGFTGICYYRKTFHLPPGSADKHNYIRFEGAMHTATAWINGRFITQHAGGYLPFNVPLDGNVHDGANEIIVRVDNRDNVNVPPGKPLARMGFLYWSGIYRGAWLVTTDKIFITDPTDANTVAGGGVFVRPQHISARSAEVVIRTQLKNLAAQSSPVILKQTLINSATKARLTSVVKMTIAGGATTDTTQSITVPHPALWSPDAPHLYTVVTEVWQNKRLVDEMRQQVGIRKLSYTRAGGFELNDRPLRIVGTNRHQDFPFVGNALTAAMQQRDLKRIKEAGFNFVRLSHYPQDPSVYTFCDSIGLMLGDPIPGWQFFNANEVFSQRVFSDIRQMIRRDRNHPSVVMWEVSLNETYPADSFRIASSRVAHEEYPGDNFFTAGDTYAAKHTAWDVPYNSWEDPFGRPQDVQPEQPGFVREYGDYEFGGDRSTTRVTRADGEQALLQSAWNFQWEHNLLSGPQYYPWTIGDATWAFYDGFEATHNTTSNWGSVDIYRIPKFSYYFFRSQLPALQPVFGAANKPMVYIANWWTPADQPGKVVVYANCDAVALYRNDTLIRQQQPDHGPDTEYGDFDKGGHPFDGGNARHLAHPPFTFTDIRWQPGTLKAVGYIKGKPVAEQVVHSPGEATRVGLQDDTEGIPLQADGADAVFVHARVMDANGTVICTDNATQVAFSVRGNGRMISPAVVTVRGGIASVLVQAERGGGIITVTASSKGLGNADLRINTVKQ</sequence>
<evidence type="ECO:0000313" key="9">
    <source>
        <dbReference type="EMBL" id="PUZ25514.1"/>
    </source>
</evidence>
<dbReference type="InterPro" id="IPR040605">
    <property type="entry name" value="Glyco_hydro2_dom5"/>
</dbReference>
<dbReference type="InterPro" id="IPR008979">
    <property type="entry name" value="Galactose-bd-like_sf"/>
</dbReference>
<dbReference type="SUPFAM" id="SSF49303">
    <property type="entry name" value="beta-Galactosidase/glucuronidase domain"/>
    <property type="match status" value="1"/>
</dbReference>
<evidence type="ECO:0000256" key="3">
    <source>
        <dbReference type="ARBA" id="ARBA00023295"/>
    </source>
</evidence>
<dbReference type="GO" id="GO:0004553">
    <property type="term" value="F:hydrolase activity, hydrolyzing O-glycosyl compounds"/>
    <property type="evidence" value="ECO:0007669"/>
    <property type="project" value="InterPro"/>
</dbReference>
<dbReference type="InterPro" id="IPR008964">
    <property type="entry name" value="Invasin/intimin_cell_adhesion"/>
</dbReference>
<feature type="domain" description="Glycosyl hydrolases family 2 sugar binding" evidence="6">
    <location>
        <begin position="164"/>
        <end position="272"/>
    </location>
</feature>
<proteinExistence type="inferred from homology"/>
<keyword evidence="2 9" id="KW-0378">Hydrolase</keyword>
<dbReference type="OrthoDB" id="9801077at2"/>
<dbReference type="InterPro" id="IPR006104">
    <property type="entry name" value="Glyco_hydro_2_N"/>
</dbReference>
<dbReference type="PRINTS" id="PR00132">
    <property type="entry name" value="GLHYDRLASE2"/>
</dbReference>
<protein>
    <submittedName>
        <fullName evidence="9">Glycoside hydrolase family 2</fullName>
    </submittedName>
</protein>
<accession>A0A2T7BGW4</accession>
<evidence type="ECO:0000259" key="6">
    <source>
        <dbReference type="Pfam" id="PF02837"/>
    </source>
</evidence>
<name>A0A2T7BGW4_9BACT</name>